<dbReference type="Pfam" id="PF00672">
    <property type="entry name" value="HAMP"/>
    <property type="match status" value="1"/>
</dbReference>
<feature type="transmembrane region" description="Helical" evidence="17">
    <location>
        <begin position="199"/>
        <end position="220"/>
    </location>
</feature>
<feature type="domain" description="Response regulatory" evidence="19">
    <location>
        <begin position="1135"/>
        <end position="1252"/>
    </location>
</feature>
<evidence type="ECO:0000256" key="5">
    <source>
        <dbReference type="ARBA" id="ARBA00022553"/>
    </source>
</evidence>
<keyword evidence="6" id="KW-0808">Transferase</keyword>
<dbReference type="CDD" id="cd17546">
    <property type="entry name" value="REC_hyHK_CKI1_RcsC-like"/>
    <property type="match status" value="2"/>
</dbReference>
<dbReference type="InterPro" id="IPR011006">
    <property type="entry name" value="CheY-like_superfamily"/>
</dbReference>
<dbReference type="SUPFAM" id="SSF47384">
    <property type="entry name" value="Homodimeric domain of signal transducing histidine kinase"/>
    <property type="match status" value="1"/>
</dbReference>
<dbReference type="Proteomes" id="UP000623795">
    <property type="component" value="Unassembled WGS sequence"/>
</dbReference>
<sequence>MFFSITTLERRSLTAKLVLGFAGLMLVVGGISLQSIYNQNVVNAELRDLYEKELLGVSHVKEARIQFAQMGHALRQAILPQTPAERDRAYRLLAESESRLRQELDDASKLFHREDNRAQLARFDERFARYKVGIARIVELQQKGELIDALGAVAAPDFQLAGETAGDTLVSITRVMEEEALEAARHADRRLVEIKRTTYALIGGGSALALLLGALVGTSIRRPTQRLRAVVEEISAGRFEQSVPHTEYPNELGELARAIEVLRVEARKVETQRWLKAHLAAISGDLQTSASTAELAHKLLSNLAPVLKLGHAAFYRHDEAAQRLVLLAGYALREPAEPVPQFALGQGLVGQCALERKPIIFANPPADYIHIGSGLGDAAPRVIAVLPVMRTDRLLAVVELATFDAFGAAQEGLLDGVMPILAMSLEILERNARTQTLLEETQRQAENMEQQARQLEEQTVELEAQQESLRETSAHLAILEERSRLILGSVKDGIVGLDQDGVIIFANPAAPAMLGFAEAELVGQQMHALIHHSYPDGRPFPREECSMYRTGMDGQERTVDSEVLWRKDGTAVPVEYATTPVHKDGKLVGTVVVFRDITERKAAEKAIADQRAALQYILDHSPVGTAFTTDGVFRYTNPEFTRMFGSHTGDPAVQIYATPEDRARMVADLRREGYLRDREMRLVAAGGELRDFLVTFMPFAHEGEQGVMGWLLDITDRKRAEAEILHAKEIAEDATRAKSDFLANMSHEIRTPMNAIIGMSHLALQGPLDRKQRNYIEKVHRAGENLLGIINDILDFSKIEAGKMSMETVEFRLEDVMDHLANLVGLKTEDKGLELLFNAAPDVPTALVGDPLRLGQVLVNLGNNAVKFTETGEIVVGIETVEQTSEHVELHFWVRDTGIGMSPEQCNTLFRSFTQADASTTRKYGGSGLGLAISKKLVEMMKGRIWVESTVGRGSTFHFTARFVLQAEPVARRMFRADELQGVSVLVVDDNASAREILSAMLRHFGLAVDVAWDGSQALDMIAAADTRGAPYDLVLMDWKMPVVDGVEAVRRLQAHPPAKLPAVIMVTAYGREEALGSAEQRGVAVKSALTKPVTASRMFEAIGEALDKRGLVETRVPESIDGSSAAMAALAGARLLLVEDNEMNQELAADLLQQARIDVAIAGNGREALDLLARDARFDGVLMDCQMPIMDGYTAAREIRSNPAWAHLPILAMTANTMAGDRDKAIAAGMNDHIAKPLDVGEMFVTLAKWVRPARVLARASAPASDKGAAAALPPLPGIDVAAGLATTMDNHKLYLRMLTRFRDTQGRFAEQFAAAQAGPDPDAPMRAAHTLKGNAGNIGAHGVQTAADALEHACRDKLPPAQLAPLLEWTLAELAPVIDGLQRLGPAEAAPPAPEEIAATIGAANLQQDLARLKALLEDSDPDAAEAVATLTERATGTPLAPALKQIAASVAAYDFDKALESLAALAPAGG</sequence>
<keyword evidence="8" id="KW-0547">Nucleotide-binding</keyword>
<feature type="domain" description="PAC" evidence="21">
    <location>
        <begin position="557"/>
        <end position="609"/>
    </location>
</feature>
<dbReference type="InterPro" id="IPR035965">
    <property type="entry name" value="PAS-like_dom_sf"/>
</dbReference>
<evidence type="ECO:0000256" key="11">
    <source>
        <dbReference type="ARBA" id="ARBA00022989"/>
    </source>
</evidence>
<name>A0ABX1PV62_9RHOO</name>
<dbReference type="CDD" id="cd00082">
    <property type="entry name" value="HisKA"/>
    <property type="match status" value="1"/>
</dbReference>
<keyword evidence="25" id="KW-1185">Reference proteome</keyword>
<dbReference type="Pfam" id="PF13185">
    <property type="entry name" value="GAF_2"/>
    <property type="match status" value="1"/>
</dbReference>
<dbReference type="PROSITE" id="PS50109">
    <property type="entry name" value="HIS_KIN"/>
    <property type="match status" value="1"/>
</dbReference>
<dbReference type="CDD" id="cd16922">
    <property type="entry name" value="HATPase_EvgS-ArcB-TorS-like"/>
    <property type="match status" value="1"/>
</dbReference>
<dbReference type="CDD" id="cd00130">
    <property type="entry name" value="PAS"/>
    <property type="match status" value="1"/>
</dbReference>
<dbReference type="EC" id="2.7.13.3" evidence="3"/>
<dbReference type="InterPro" id="IPR036097">
    <property type="entry name" value="HisK_dim/P_sf"/>
</dbReference>
<dbReference type="SMART" id="SM00086">
    <property type="entry name" value="PAC"/>
    <property type="match status" value="2"/>
</dbReference>
<dbReference type="SUPFAM" id="SSF55781">
    <property type="entry name" value="GAF domain-like"/>
    <property type="match status" value="1"/>
</dbReference>
<dbReference type="Gene3D" id="1.20.120.160">
    <property type="entry name" value="HPT domain"/>
    <property type="match status" value="1"/>
</dbReference>
<evidence type="ECO:0000256" key="3">
    <source>
        <dbReference type="ARBA" id="ARBA00012438"/>
    </source>
</evidence>
<dbReference type="Pfam" id="PF01627">
    <property type="entry name" value="Hpt"/>
    <property type="match status" value="1"/>
</dbReference>
<dbReference type="PANTHER" id="PTHR45339:SF1">
    <property type="entry name" value="HYBRID SIGNAL TRANSDUCTION HISTIDINE KINASE J"/>
    <property type="match status" value="1"/>
</dbReference>
<accession>A0ABX1PV62</accession>
<protein>
    <recommendedName>
        <fullName evidence="3">histidine kinase</fullName>
        <ecNumber evidence="3">2.7.13.3</ecNumber>
    </recommendedName>
</protein>
<dbReference type="InterPro" id="IPR013656">
    <property type="entry name" value="PAS_4"/>
</dbReference>
<dbReference type="InterPro" id="IPR003594">
    <property type="entry name" value="HATPase_dom"/>
</dbReference>
<evidence type="ECO:0000256" key="8">
    <source>
        <dbReference type="ARBA" id="ARBA00022741"/>
    </source>
</evidence>
<evidence type="ECO:0000256" key="4">
    <source>
        <dbReference type="ARBA" id="ARBA00022475"/>
    </source>
</evidence>
<feature type="domain" description="PAC" evidence="21">
    <location>
        <begin position="676"/>
        <end position="726"/>
    </location>
</feature>
<dbReference type="SUPFAM" id="SSF55874">
    <property type="entry name" value="ATPase domain of HSP90 chaperone/DNA topoisomerase II/histidine kinase"/>
    <property type="match status" value="1"/>
</dbReference>
<dbReference type="InterPro" id="IPR024478">
    <property type="entry name" value="HlyB_4HB_MCP"/>
</dbReference>
<dbReference type="EMBL" id="WTVN01000002">
    <property type="protein sequence ID" value="NMG42510.1"/>
    <property type="molecule type" value="Genomic_DNA"/>
</dbReference>
<evidence type="ECO:0000256" key="16">
    <source>
        <dbReference type="SAM" id="Coils"/>
    </source>
</evidence>
<dbReference type="PROSITE" id="PS50110">
    <property type="entry name" value="RESPONSE_REGULATORY"/>
    <property type="match status" value="2"/>
</dbReference>
<dbReference type="Pfam" id="PF00512">
    <property type="entry name" value="HisKA"/>
    <property type="match status" value="1"/>
</dbReference>
<dbReference type="SUPFAM" id="SSF158472">
    <property type="entry name" value="HAMP domain-like"/>
    <property type="match status" value="1"/>
</dbReference>
<dbReference type="PANTHER" id="PTHR45339">
    <property type="entry name" value="HYBRID SIGNAL TRANSDUCTION HISTIDINE KINASE J"/>
    <property type="match status" value="1"/>
</dbReference>
<evidence type="ECO:0000256" key="14">
    <source>
        <dbReference type="PROSITE-ProRule" id="PRU00110"/>
    </source>
</evidence>
<dbReference type="InterPro" id="IPR013767">
    <property type="entry name" value="PAS_fold"/>
</dbReference>
<dbReference type="Gene3D" id="3.40.50.2300">
    <property type="match status" value="2"/>
</dbReference>
<dbReference type="Pfam" id="PF00072">
    <property type="entry name" value="Response_reg"/>
    <property type="match status" value="2"/>
</dbReference>
<evidence type="ECO:0000256" key="15">
    <source>
        <dbReference type="PROSITE-ProRule" id="PRU00169"/>
    </source>
</evidence>
<evidence type="ECO:0000256" key="10">
    <source>
        <dbReference type="ARBA" id="ARBA00022840"/>
    </source>
</evidence>
<evidence type="ECO:0000256" key="2">
    <source>
        <dbReference type="ARBA" id="ARBA00004651"/>
    </source>
</evidence>
<evidence type="ECO:0000313" key="24">
    <source>
        <dbReference type="EMBL" id="NMG42510.1"/>
    </source>
</evidence>
<dbReference type="Gene3D" id="3.30.565.10">
    <property type="entry name" value="Histidine kinase-like ATPase, C-terminal domain"/>
    <property type="match status" value="1"/>
</dbReference>
<dbReference type="SMART" id="SM00091">
    <property type="entry name" value="PAS"/>
    <property type="match status" value="2"/>
</dbReference>
<dbReference type="Pfam" id="PF08448">
    <property type="entry name" value="PAS_4"/>
    <property type="match status" value="1"/>
</dbReference>
<dbReference type="Pfam" id="PF12729">
    <property type="entry name" value="4HB_MCP_1"/>
    <property type="match status" value="1"/>
</dbReference>
<evidence type="ECO:0000259" key="20">
    <source>
        <dbReference type="PROSITE" id="PS50112"/>
    </source>
</evidence>
<evidence type="ECO:0000259" key="22">
    <source>
        <dbReference type="PROSITE" id="PS50885"/>
    </source>
</evidence>
<dbReference type="SMART" id="SM00448">
    <property type="entry name" value="REC"/>
    <property type="match status" value="2"/>
</dbReference>
<evidence type="ECO:0000259" key="23">
    <source>
        <dbReference type="PROSITE" id="PS50894"/>
    </source>
</evidence>
<dbReference type="Pfam" id="PF02518">
    <property type="entry name" value="HATPase_c"/>
    <property type="match status" value="1"/>
</dbReference>
<gene>
    <name evidence="24" type="ORF">GPA22_02015</name>
</gene>
<dbReference type="InterPro" id="IPR036890">
    <property type="entry name" value="HATPase_C_sf"/>
</dbReference>
<keyword evidence="16" id="KW-0175">Coiled coil</keyword>
<keyword evidence="5 15" id="KW-0597">Phosphoprotein</keyword>
<organism evidence="24 25">
    <name type="scientific">Aromatoleum toluvorans</name>
    <dbReference type="NCBI Taxonomy" id="92002"/>
    <lineage>
        <taxon>Bacteria</taxon>
        <taxon>Pseudomonadati</taxon>
        <taxon>Pseudomonadota</taxon>
        <taxon>Betaproteobacteria</taxon>
        <taxon>Rhodocyclales</taxon>
        <taxon>Rhodocyclaceae</taxon>
        <taxon>Aromatoleum</taxon>
    </lineage>
</organism>
<dbReference type="Gene3D" id="1.10.287.130">
    <property type="match status" value="1"/>
</dbReference>
<evidence type="ECO:0000256" key="7">
    <source>
        <dbReference type="ARBA" id="ARBA00022692"/>
    </source>
</evidence>
<dbReference type="NCBIfam" id="TIGR00229">
    <property type="entry name" value="sensory_box"/>
    <property type="match status" value="2"/>
</dbReference>
<proteinExistence type="predicted"/>
<evidence type="ECO:0000313" key="25">
    <source>
        <dbReference type="Proteomes" id="UP000623795"/>
    </source>
</evidence>
<dbReference type="SMART" id="SM00304">
    <property type="entry name" value="HAMP"/>
    <property type="match status" value="1"/>
</dbReference>
<dbReference type="PROSITE" id="PS50112">
    <property type="entry name" value="PAS"/>
    <property type="match status" value="1"/>
</dbReference>
<dbReference type="RefSeq" id="WP_169254431.1">
    <property type="nucleotide sequence ID" value="NZ_WTVN01000002.1"/>
</dbReference>
<feature type="modified residue" description="4-aspartylphosphate" evidence="15">
    <location>
        <position position="1185"/>
    </location>
</feature>
<dbReference type="CDD" id="cd06225">
    <property type="entry name" value="HAMP"/>
    <property type="match status" value="1"/>
</dbReference>
<evidence type="ECO:0000256" key="17">
    <source>
        <dbReference type="SAM" id="Phobius"/>
    </source>
</evidence>
<dbReference type="InterPro" id="IPR001610">
    <property type="entry name" value="PAC"/>
</dbReference>
<dbReference type="Pfam" id="PF00989">
    <property type="entry name" value="PAS"/>
    <property type="match status" value="1"/>
</dbReference>
<keyword evidence="13 17" id="KW-0472">Membrane</keyword>
<feature type="modified residue" description="Phosphohistidine" evidence="14">
    <location>
        <position position="1331"/>
    </location>
</feature>
<comment type="caution">
    <text evidence="24">The sequence shown here is derived from an EMBL/GenBank/DDBJ whole genome shotgun (WGS) entry which is preliminary data.</text>
</comment>
<keyword evidence="9" id="KW-0418">Kinase</keyword>
<dbReference type="InterPro" id="IPR001789">
    <property type="entry name" value="Sig_transdc_resp-reg_receiver"/>
</dbReference>
<reference evidence="24 25" key="1">
    <citation type="submission" date="2019-12" db="EMBL/GenBank/DDBJ databases">
        <title>Comparative genomics gives insights into the taxonomy of the Azoarcus-Aromatoleum group and reveals separate origins of nif in the plant-associated Azoarcus and non-plant-associated Aromatoleum sub-groups.</title>
        <authorList>
            <person name="Lafos M."/>
            <person name="Maluk M."/>
            <person name="Batista M."/>
            <person name="Junghare M."/>
            <person name="Carmona M."/>
            <person name="Faoro H."/>
            <person name="Cruz L.M."/>
            <person name="Battistoni F."/>
            <person name="De Souza E."/>
            <person name="Pedrosa F."/>
            <person name="Chen W.-M."/>
            <person name="Poole P.S."/>
            <person name="Dixon R.A."/>
            <person name="James E.K."/>
        </authorList>
    </citation>
    <scope>NUCLEOTIDE SEQUENCE [LARGE SCALE GENOMIC DNA]</scope>
    <source>
        <strain evidence="24 25">Td21</strain>
    </source>
</reference>
<evidence type="ECO:0000259" key="21">
    <source>
        <dbReference type="PROSITE" id="PS50113"/>
    </source>
</evidence>
<dbReference type="SUPFAM" id="SSF55785">
    <property type="entry name" value="PYP-like sensor domain (PAS domain)"/>
    <property type="match status" value="2"/>
</dbReference>
<evidence type="ECO:0000256" key="6">
    <source>
        <dbReference type="ARBA" id="ARBA00022679"/>
    </source>
</evidence>
<dbReference type="Gene3D" id="6.10.340.10">
    <property type="match status" value="1"/>
</dbReference>
<dbReference type="InterPro" id="IPR003661">
    <property type="entry name" value="HisK_dim/P_dom"/>
</dbReference>
<dbReference type="PRINTS" id="PR00344">
    <property type="entry name" value="BCTRLSENSOR"/>
</dbReference>
<dbReference type="PROSITE" id="PS50885">
    <property type="entry name" value="HAMP"/>
    <property type="match status" value="1"/>
</dbReference>
<keyword evidence="7 17" id="KW-0812">Transmembrane</keyword>
<feature type="domain" description="HPt" evidence="23">
    <location>
        <begin position="1292"/>
        <end position="1386"/>
    </location>
</feature>
<dbReference type="InterPro" id="IPR000014">
    <property type="entry name" value="PAS"/>
</dbReference>
<keyword evidence="10" id="KW-0067">ATP-binding</keyword>
<evidence type="ECO:0000256" key="1">
    <source>
        <dbReference type="ARBA" id="ARBA00000085"/>
    </source>
</evidence>
<keyword evidence="12" id="KW-0902">Two-component regulatory system</keyword>
<dbReference type="InterPro" id="IPR004358">
    <property type="entry name" value="Sig_transdc_His_kin-like_C"/>
</dbReference>
<dbReference type="PROSITE" id="PS50894">
    <property type="entry name" value="HPT"/>
    <property type="match status" value="1"/>
</dbReference>
<evidence type="ECO:0000256" key="13">
    <source>
        <dbReference type="ARBA" id="ARBA00023136"/>
    </source>
</evidence>
<feature type="transmembrane region" description="Helical" evidence="17">
    <location>
        <begin position="17"/>
        <end position="37"/>
    </location>
</feature>
<dbReference type="SMART" id="SM00387">
    <property type="entry name" value="HATPase_c"/>
    <property type="match status" value="1"/>
</dbReference>
<dbReference type="PROSITE" id="PS50113">
    <property type="entry name" value="PAC"/>
    <property type="match status" value="2"/>
</dbReference>
<feature type="domain" description="Response regulatory" evidence="19">
    <location>
        <begin position="984"/>
        <end position="1107"/>
    </location>
</feature>
<feature type="domain" description="HAMP" evidence="22">
    <location>
        <begin position="218"/>
        <end position="271"/>
    </location>
</feature>
<dbReference type="InterPro" id="IPR003660">
    <property type="entry name" value="HAMP_dom"/>
</dbReference>
<dbReference type="InterPro" id="IPR036641">
    <property type="entry name" value="HPT_dom_sf"/>
</dbReference>
<dbReference type="SUPFAM" id="SSF52172">
    <property type="entry name" value="CheY-like"/>
    <property type="match status" value="2"/>
</dbReference>
<evidence type="ECO:0000256" key="9">
    <source>
        <dbReference type="ARBA" id="ARBA00022777"/>
    </source>
</evidence>
<dbReference type="SUPFAM" id="SSF47226">
    <property type="entry name" value="Histidine-containing phosphotransfer domain, HPT domain"/>
    <property type="match status" value="1"/>
</dbReference>
<evidence type="ECO:0000256" key="12">
    <source>
        <dbReference type="ARBA" id="ARBA00023012"/>
    </source>
</evidence>
<dbReference type="InterPro" id="IPR029016">
    <property type="entry name" value="GAF-like_dom_sf"/>
</dbReference>
<dbReference type="Gene3D" id="3.30.450.40">
    <property type="match status" value="1"/>
</dbReference>
<feature type="modified residue" description="4-aspartylphosphate" evidence="15">
    <location>
        <position position="1038"/>
    </location>
</feature>
<dbReference type="InterPro" id="IPR000700">
    <property type="entry name" value="PAS-assoc_C"/>
</dbReference>
<dbReference type="InterPro" id="IPR005467">
    <property type="entry name" value="His_kinase_dom"/>
</dbReference>
<feature type="domain" description="PAS" evidence="20">
    <location>
        <begin position="479"/>
        <end position="555"/>
    </location>
</feature>
<evidence type="ECO:0000259" key="19">
    <source>
        <dbReference type="PROSITE" id="PS50110"/>
    </source>
</evidence>
<feature type="domain" description="Histidine kinase" evidence="18">
    <location>
        <begin position="744"/>
        <end position="965"/>
    </location>
</feature>
<dbReference type="InterPro" id="IPR003018">
    <property type="entry name" value="GAF"/>
</dbReference>
<feature type="coiled-coil region" evidence="16">
    <location>
        <begin position="431"/>
        <end position="482"/>
    </location>
</feature>
<dbReference type="SMART" id="SM00388">
    <property type="entry name" value="HisKA"/>
    <property type="match status" value="1"/>
</dbReference>
<keyword evidence="11 17" id="KW-1133">Transmembrane helix</keyword>
<dbReference type="Gene3D" id="3.30.450.20">
    <property type="entry name" value="PAS domain"/>
    <property type="match status" value="2"/>
</dbReference>
<dbReference type="InterPro" id="IPR008207">
    <property type="entry name" value="Sig_transdc_His_kin_Hpt_dom"/>
</dbReference>
<comment type="subcellular location">
    <subcellularLocation>
        <location evidence="2">Cell membrane</location>
        <topology evidence="2">Multi-pass membrane protein</topology>
    </subcellularLocation>
</comment>
<comment type="catalytic activity">
    <reaction evidence="1">
        <text>ATP + protein L-histidine = ADP + protein N-phospho-L-histidine.</text>
        <dbReference type="EC" id="2.7.13.3"/>
    </reaction>
</comment>
<keyword evidence="4" id="KW-1003">Cell membrane</keyword>
<evidence type="ECO:0000259" key="18">
    <source>
        <dbReference type="PROSITE" id="PS50109"/>
    </source>
</evidence>